<accession>A0ABM0Z9T1</accession>
<reference evidence="2" key="2">
    <citation type="journal article" date="2014" name="Nat. Commun.">
        <title>The emerging biofuel crop Camelina sativa retains a highly undifferentiated hexaploid genome structure.</title>
        <authorList>
            <person name="Kagale S."/>
            <person name="Koh C."/>
            <person name="Nixon J."/>
            <person name="Bollina V."/>
            <person name="Clarke W.E."/>
            <person name="Tuteja R."/>
            <person name="Spillane C."/>
            <person name="Robinson S.J."/>
            <person name="Links M.G."/>
            <person name="Clarke C."/>
            <person name="Higgins E.E."/>
            <person name="Huebert T."/>
            <person name="Sharpe A.G."/>
            <person name="Parkin I.A."/>
        </authorList>
    </citation>
    <scope>NUCLEOTIDE SEQUENCE [LARGE SCALE GENOMIC DNA]</scope>
    <source>
        <strain evidence="2">r\DH55</strain>
    </source>
</reference>
<evidence type="ECO:0000259" key="1">
    <source>
        <dbReference type="PROSITE" id="PS51382"/>
    </source>
</evidence>
<dbReference type="GeneID" id="104788411"/>
<dbReference type="RefSeq" id="XP_010512469.1">
    <property type="nucleotide sequence ID" value="XM_010514167.2"/>
</dbReference>
<dbReference type="Proteomes" id="UP000694864">
    <property type="component" value="Chromosome 1"/>
</dbReference>
<proteinExistence type="predicted"/>
<reference evidence="2" key="1">
    <citation type="journal article" date="1997" name="Nucleic Acids Res.">
        <title>tRNAscan-SE: a program for improved detection of transfer RNA genes in genomic sequence.</title>
        <authorList>
            <person name="Lowe T.M."/>
            <person name="Eddy S.R."/>
        </authorList>
    </citation>
    <scope>NUCLEOTIDE SEQUENCE [LARGE SCALE GENOMIC DNA]</scope>
    <source>
        <strain evidence="2">r\DH55</strain>
    </source>
</reference>
<organism evidence="2 3">
    <name type="scientific">Camelina sativa</name>
    <name type="common">False flax</name>
    <name type="synonym">Myagrum sativum</name>
    <dbReference type="NCBI Taxonomy" id="90675"/>
    <lineage>
        <taxon>Eukaryota</taxon>
        <taxon>Viridiplantae</taxon>
        <taxon>Streptophyta</taxon>
        <taxon>Embryophyta</taxon>
        <taxon>Tracheophyta</taxon>
        <taxon>Spermatophyta</taxon>
        <taxon>Magnoliopsida</taxon>
        <taxon>eudicotyledons</taxon>
        <taxon>Gunneridae</taxon>
        <taxon>Pentapetalae</taxon>
        <taxon>rosids</taxon>
        <taxon>malvids</taxon>
        <taxon>Brassicales</taxon>
        <taxon>Brassicaceae</taxon>
        <taxon>Camelineae</taxon>
        <taxon>Camelina</taxon>
    </lineage>
</organism>
<dbReference type="PANTHER" id="PTHR48477:SF1">
    <property type="entry name" value="PHOSPHATE TRANSPORTER PHO1"/>
    <property type="match status" value="1"/>
</dbReference>
<gene>
    <name evidence="3 4" type="primary">LOC104788411</name>
</gene>
<dbReference type="Pfam" id="PF03105">
    <property type="entry name" value="SPX"/>
    <property type="match status" value="1"/>
</dbReference>
<evidence type="ECO:0000313" key="2">
    <source>
        <dbReference type="Proteomes" id="UP000694864"/>
    </source>
</evidence>
<protein>
    <submittedName>
        <fullName evidence="3">Phosphate transporter PHO1-like isoform X1</fullName>
    </submittedName>
    <submittedName>
        <fullName evidence="4">Phosphate transporter PHO1-like isoform X2</fullName>
    </submittedName>
</protein>
<dbReference type="RefSeq" id="XP_010512461.1">
    <property type="nucleotide sequence ID" value="XM_010514159.2"/>
</dbReference>
<keyword evidence="2" id="KW-1185">Reference proteome</keyword>
<dbReference type="PROSITE" id="PS51382">
    <property type="entry name" value="SPX"/>
    <property type="match status" value="1"/>
</dbReference>
<sequence length="203" mass="23714">MVKFSKELEAQLIPEWKEAFVNYCLLKKQIKKIKISRKPKPASHYPIAHHSDFGRSILDPIRKLAWTFSDKLFSNSEKPEILQVRRRRNSSETGDDVEEIYQTELVQLFSEEDEVKVFFARLDEELNKMNQFHKAKETEFLGRGQILKKQLEILAELKQILSDRKKRNLSGSHRSFSSSARNSDFSAGQSPFLLMLLIQVRSD</sequence>
<evidence type="ECO:0000313" key="3">
    <source>
        <dbReference type="RefSeq" id="XP_010512461.1"/>
    </source>
</evidence>
<reference evidence="3 4" key="3">
    <citation type="submission" date="2025-05" db="UniProtKB">
        <authorList>
            <consortium name="RefSeq"/>
        </authorList>
    </citation>
    <scope>IDENTIFICATION</scope>
    <source>
        <tissue evidence="3 4">Leaf</tissue>
    </source>
</reference>
<feature type="domain" description="SPX" evidence="1">
    <location>
        <begin position="2"/>
        <end position="203"/>
    </location>
</feature>
<dbReference type="PANTHER" id="PTHR48477">
    <property type="entry name" value="PHOSPHATE TRANSPORTER PHO1"/>
    <property type="match status" value="1"/>
</dbReference>
<dbReference type="InterPro" id="IPR004331">
    <property type="entry name" value="SPX_dom"/>
</dbReference>
<evidence type="ECO:0000313" key="4">
    <source>
        <dbReference type="RefSeq" id="XP_010512469.1"/>
    </source>
</evidence>
<name>A0ABM0Z9T1_CAMSA</name>
<dbReference type="InterPro" id="IPR052486">
    <property type="entry name" value="PHO1"/>
</dbReference>